<proteinExistence type="predicted"/>
<dbReference type="SUPFAM" id="SSF46785">
    <property type="entry name" value="Winged helix' DNA-binding domain"/>
    <property type="match status" value="1"/>
</dbReference>
<dbReference type="PROSITE" id="PS50987">
    <property type="entry name" value="HTH_ARSR_2"/>
    <property type="match status" value="1"/>
</dbReference>
<evidence type="ECO:0000259" key="4">
    <source>
        <dbReference type="PROSITE" id="PS50987"/>
    </source>
</evidence>
<evidence type="ECO:0000256" key="1">
    <source>
        <dbReference type="ARBA" id="ARBA00023015"/>
    </source>
</evidence>
<organism evidence="5 6">
    <name type="scientific">Oceanithermus desulfurans</name>
    <dbReference type="NCBI Taxonomy" id="227924"/>
    <lineage>
        <taxon>Bacteria</taxon>
        <taxon>Thermotogati</taxon>
        <taxon>Deinococcota</taxon>
        <taxon>Deinococci</taxon>
        <taxon>Thermales</taxon>
        <taxon>Thermaceae</taxon>
        <taxon>Oceanithermus</taxon>
    </lineage>
</organism>
<dbReference type="RefSeq" id="WP_147147298.1">
    <property type="nucleotide sequence ID" value="NZ_JACHEZ010000002.1"/>
</dbReference>
<comment type="caution">
    <text evidence="5">The sequence shown here is derived from an EMBL/GenBank/DDBJ whole genome shotgun (WGS) entry which is preliminary data.</text>
</comment>
<feature type="domain" description="HTH arsR-type" evidence="4">
    <location>
        <begin position="27"/>
        <end position="119"/>
    </location>
</feature>
<evidence type="ECO:0000256" key="2">
    <source>
        <dbReference type="ARBA" id="ARBA00023125"/>
    </source>
</evidence>
<keyword evidence="6" id="KW-1185">Reference proteome</keyword>
<dbReference type="NCBIfam" id="NF033788">
    <property type="entry name" value="HTH_metalloreg"/>
    <property type="match status" value="1"/>
</dbReference>
<sequence length="119" mass="13428">MARDDDAVCTTLTLHPEALERARAALPDADTIARASVLLKALADPTRMRILLAMKQGELCVCDLSHLLGMSQSAISHQLRVLRDTRLVSWRREGRQVFYQLADQHVEEILEDALEHARE</sequence>
<dbReference type="PANTHER" id="PTHR43132">
    <property type="entry name" value="ARSENICAL RESISTANCE OPERON REPRESSOR ARSR-RELATED"/>
    <property type="match status" value="1"/>
</dbReference>
<dbReference type="InterPro" id="IPR036388">
    <property type="entry name" value="WH-like_DNA-bd_sf"/>
</dbReference>
<dbReference type="CDD" id="cd00090">
    <property type="entry name" value="HTH_ARSR"/>
    <property type="match status" value="1"/>
</dbReference>
<dbReference type="InterPro" id="IPR001845">
    <property type="entry name" value="HTH_ArsR_DNA-bd_dom"/>
</dbReference>
<dbReference type="Gene3D" id="1.10.10.10">
    <property type="entry name" value="Winged helix-like DNA-binding domain superfamily/Winged helix DNA-binding domain"/>
    <property type="match status" value="1"/>
</dbReference>
<dbReference type="EMBL" id="JACHEZ010000002">
    <property type="protein sequence ID" value="MBB6029371.1"/>
    <property type="molecule type" value="Genomic_DNA"/>
</dbReference>
<dbReference type="PRINTS" id="PR00778">
    <property type="entry name" value="HTHARSR"/>
</dbReference>
<protein>
    <submittedName>
        <fullName evidence="5">DNA-binding transcriptional ArsR family regulator</fullName>
    </submittedName>
</protein>
<dbReference type="PANTHER" id="PTHR43132:SF6">
    <property type="entry name" value="HTH-TYPE TRANSCRIPTIONAL REPRESSOR CZRA"/>
    <property type="match status" value="1"/>
</dbReference>
<keyword evidence="3" id="KW-0804">Transcription</keyword>
<keyword evidence="2 5" id="KW-0238">DNA-binding</keyword>
<dbReference type="InterPro" id="IPR011991">
    <property type="entry name" value="ArsR-like_HTH"/>
</dbReference>
<dbReference type="SMART" id="SM00418">
    <property type="entry name" value="HTH_ARSR"/>
    <property type="match status" value="1"/>
</dbReference>
<evidence type="ECO:0000313" key="5">
    <source>
        <dbReference type="EMBL" id="MBB6029371.1"/>
    </source>
</evidence>
<dbReference type="InterPro" id="IPR018334">
    <property type="entry name" value="ArsR_HTH"/>
</dbReference>
<dbReference type="PROSITE" id="PS00846">
    <property type="entry name" value="HTH_ARSR_1"/>
    <property type="match status" value="1"/>
</dbReference>
<evidence type="ECO:0000256" key="3">
    <source>
        <dbReference type="ARBA" id="ARBA00023163"/>
    </source>
</evidence>
<evidence type="ECO:0000313" key="6">
    <source>
        <dbReference type="Proteomes" id="UP000587579"/>
    </source>
</evidence>
<dbReference type="InterPro" id="IPR036390">
    <property type="entry name" value="WH_DNA-bd_sf"/>
</dbReference>
<dbReference type="Proteomes" id="UP000587579">
    <property type="component" value="Unassembled WGS sequence"/>
</dbReference>
<dbReference type="InterPro" id="IPR051011">
    <property type="entry name" value="Metal_resp_trans_reg"/>
</dbReference>
<keyword evidence="1" id="KW-0805">Transcription regulation</keyword>
<dbReference type="GO" id="GO:0003677">
    <property type="term" value="F:DNA binding"/>
    <property type="evidence" value="ECO:0007669"/>
    <property type="project" value="UniProtKB-KW"/>
</dbReference>
<name>A0ABR6P051_9DEIN</name>
<reference evidence="5 6" key="1">
    <citation type="submission" date="2020-08" db="EMBL/GenBank/DDBJ databases">
        <title>Genomic Encyclopedia of Type Strains, Phase IV (KMG-IV): sequencing the most valuable type-strain genomes for metagenomic binning, comparative biology and taxonomic classification.</title>
        <authorList>
            <person name="Goeker M."/>
        </authorList>
    </citation>
    <scope>NUCLEOTIDE SEQUENCE [LARGE SCALE GENOMIC DNA]</scope>
    <source>
        <strain evidence="5 6">DSM 15757</strain>
    </source>
</reference>
<accession>A0ABR6P051</accession>
<dbReference type="Pfam" id="PF01022">
    <property type="entry name" value="HTH_5"/>
    <property type="match status" value="1"/>
</dbReference>
<gene>
    <name evidence="5" type="ORF">HNQ05_000736</name>
</gene>